<feature type="domain" description="PHD-type" evidence="7">
    <location>
        <begin position="219"/>
        <end position="333"/>
    </location>
</feature>
<dbReference type="InterPro" id="IPR001965">
    <property type="entry name" value="Znf_PHD"/>
</dbReference>
<dbReference type="InterPro" id="IPR011011">
    <property type="entry name" value="Znf_FYVE_PHD"/>
</dbReference>
<feature type="region of interest" description="Disordered" evidence="5">
    <location>
        <begin position="1234"/>
        <end position="1291"/>
    </location>
</feature>
<evidence type="ECO:0000256" key="5">
    <source>
        <dbReference type="SAM" id="MobiDB-lite"/>
    </source>
</evidence>
<feature type="compositionally biased region" description="Acidic residues" evidence="5">
    <location>
        <begin position="972"/>
        <end position="987"/>
    </location>
</feature>
<reference evidence="8" key="1">
    <citation type="submission" date="2019-03" db="EMBL/GenBank/DDBJ databases">
        <title>Long read genome sequence of the mycoparasitic Pythium oligandrum ATCC 38472 isolated from sugarbeet rhizosphere.</title>
        <authorList>
            <person name="Gaulin E."/>
        </authorList>
    </citation>
    <scope>NUCLEOTIDE SEQUENCE</scope>
    <source>
        <strain evidence="8">ATCC 38472_TT</strain>
    </source>
</reference>
<feature type="compositionally biased region" description="Polar residues" evidence="5">
    <location>
        <begin position="613"/>
        <end position="642"/>
    </location>
</feature>
<proteinExistence type="predicted"/>
<keyword evidence="3" id="KW-0862">Zinc</keyword>
<evidence type="ECO:0000256" key="3">
    <source>
        <dbReference type="ARBA" id="ARBA00022833"/>
    </source>
</evidence>
<keyword evidence="9" id="KW-1185">Reference proteome</keyword>
<dbReference type="GO" id="GO:0006357">
    <property type="term" value="P:regulation of transcription by RNA polymerase II"/>
    <property type="evidence" value="ECO:0007669"/>
    <property type="project" value="TreeGrafter"/>
</dbReference>
<feature type="region of interest" description="Disordered" evidence="5">
    <location>
        <begin position="341"/>
        <end position="397"/>
    </location>
</feature>
<evidence type="ECO:0000259" key="7">
    <source>
        <dbReference type="PROSITE" id="PS51805"/>
    </source>
</evidence>
<accession>A0A8K1C6Z9</accession>
<dbReference type="Gene3D" id="3.30.40.10">
    <property type="entry name" value="Zinc/RING finger domain, C3HC4 (zinc finger)"/>
    <property type="match status" value="3"/>
</dbReference>
<comment type="caution">
    <text evidence="8">The sequence shown here is derived from an EMBL/GenBank/DDBJ whole genome shotgun (WGS) entry which is preliminary data.</text>
</comment>
<feature type="domain" description="PHD-type" evidence="7">
    <location>
        <begin position="1116"/>
        <end position="1220"/>
    </location>
</feature>
<dbReference type="InterPro" id="IPR050701">
    <property type="entry name" value="Histone_Mod_Regulator"/>
</dbReference>
<dbReference type="Pfam" id="PF13831">
    <property type="entry name" value="PHD_2"/>
    <property type="match status" value="1"/>
</dbReference>
<feature type="region of interest" description="Disordered" evidence="5">
    <location>
        <begin position="601"/>
        <end position="653"/>
    </location>
</feature>
<keyword evidence="1" id="KW-0479">Metal-binding</keyword>
<dbReference type="InterPro" id="IPR019787">
    <property type="entry name" value="Znf_PHD-finger"/>
</dbReference>
<evidence type="ECO:0000313" key="8">
    <source>
        <dbReference type="EMBL" id="TMW57771.1"/>
    </source>
</evidence>
<dbReference type="CDD" id="cd15571">
    <property type="entry name" value="ePHD"/>
    <property type="match status" value="2"/>
</dbReference>
<feature type="compositionally biased region" description="Acidic residues" evidence="5">
    <location>
        <begin position="1056"/>
        <end position="1066"/>
    </location>
</feature>
<evidence type="ECO:0000256" key="4">
    <source>
        <dbReference type="PROSITE-ProRule" id="PRU00146"/>
    </source>
</evidence>
<feature type="domain" description="PHD-type" evidence="6">
    <location>
        <begin position="155"/>
        <end position="205"/>
    </location>
</feature>
<feature type="region of interest" description="Disordered" evidence="5">
    <location>
        <begin position="855"/>
        <end position="882"/>
    </location>
</feature>
<feature type="compositionally biased region" description="Acidic residues" evidence="5">
    <location>
        <begin position="376"/>
        <end position="385"/>
    </location>
</feature>
<dbReference type="InterPro" id="IPR034732">
    <property type="entry name" value="EPHD"/>
</dbReference>
<feature type="compositionally biased region" description="Basic residues" evidence="5">
    <location>
        <begin position="359"/>
        <end position="372"/>
    </location>
</feature>
<protein>
    <submittedName>
        <fullName evidence="8">Uncharacterized protein</fullName>
    </submittedName>
</protein>
<dbReference type="Pfam" id="PF13832">
    <property type="entry name" value="zf-HC5HC2H_2"/>
    <property type="match status" value="2"/>
</dbReference>
<feature type="compositionally biased region" description="Basic residues" evidence="5">
    <location>
        <begin position="128"/>
        <end position="144"/>
    </location>
</feature>
<dbReference type="OrthoDB" id="20839at2759"/>
<dbReference type="Proteomes" id="UP000794436">
    <property type="component" value="Unassembled WGS sequence"/>
</dbReference>
<dbReference type="PANTHER" id="PTHR13793">
    <property type="entry name" value="PHD FINGER PROTEINS"/>
    <property type="match status" value="1"/>
</dbReference>
<sequence>MTSLAFATAPRARFSQASLERLRAHELFDFQLPDATLRARLQTLHALLHRDNKHAELPDDLADFVHVLEDEVHDAGGSNVFLLAALQHFRQQMDMFLELDQDQTTTLPNMFVSTKATRSTPQPSPARGHTRSLARPKAHPRPLHPIKPSGHVDDDVACGVCFQRESLEHDPIVICGACGIGVHQSCYHLTTLPDGEWFCQPCARAQQRPRSVKTTPTQEISCVACNIAGGALIATIDEDKWVHMACAMYLPELYFQPSPQNPDDDVVVGMELLQPRRQLRCLFCKKKKGGACAQCVVGKCVTAYHPLCGLRRGIRFVAMDDNDQFGSACHKHQKQFLGADHPALSAPAPSVSNTQSKNSGKRKRLVSKKRRRQGDSDDSSDDSEDDQHKMDEEDDGVVLDVESDGHVDADSDVEFQKTVVPSLKARNSPARPVKKQHFAPKKQQTLMFGQVKDLAKPPIPAFFKPKAPAVVPPQATTPTAVIPDASRLPLASRVFVPISSTKSGGDFEDVLAVLPSLPLGVGIRTDPGINGLVLGATETTNGIVLDALRRGILRDGDELLAINDVALRHRSVSALRELLATLTPPYRVWFRTSNKRPLSQVLPPPVLSRASAPATNTNEKPVQPPLQANTTQTSGKPPASTTDKPKDARSPLEEATTADWPWFYLRSDGKLAMNLLWQSLDAGFFVEKWNKPTWEQLWGNVESLVGLQLDSDSKKTELPTTESLLEMPRRDQPVPIFIIDYRKQQKNKRRGSLATDTVFVGVNMENKQSHDDTDWDALPAIAVGTTVTVAKRTWPGINKLGGAGRVRKVHTVTDKNDAGEEKQRFLYDVAYVLGGSEKMIERKYITVVNIGASESKDESDKDRAVAEEEAKPAAEPEKEEDEARLRLGMRIQVKNTDEELPPVDSTADRKVRLQVSIQNDCVFFQRMPLDVNETPSSTRELLLHRHFPVKQSPLDVLLSDALRGVVEYADERGDDDDDAMDSEEDESSEIRTQLEIAQQQLQTVMVRNKELFEVVKAAATQEHQGKQYRKRKLEAIQWKHYEDMYRDVAKAREQFDDSDDDEEEEGSGSTGAGRRHKASDRKKTEEKSEGESSGSDSDFDDSFGGMFLNKIKQEGNEVCFLCELVGGDFAATSCGRVVHPQCAMYTPETFFKDGVAHGIDQVPVDERRALTCTICGGKKGLSKIQCAHARCTVAYHVSCAYVNGCLTRDPHYQAWCPKHLKSSGMAMEIEWPRHMRPQRSTQAGKGRRHTPAKSPQRRGNPADISSSKSSSKRKRRRQASEENLDMHHKPRDVIILDQDDETTQESVEPPCVRRLVIDEDSDEGVKPVVPAVVFEKGALVNVLPREWRGSNKPGGVGRVTIVHDTKDSDGNRVVLYDVAYVLDNMKEKRVEAQYVLPYKV</sequence>
<evidence type="ECO:0000259" key="6">
    <source>
        <dbReference type="PROSITE" id="PS50016"/>
    </source>
</evidence>
<evidence type="ECO:0000256" key="1">
    <source>
        <dbReference type="ARBA" id="ARBA00022723"/>
    </source>
</evidence>
<feature type="compositionally biased region" description="Basic and acidic residues" evidence="5">
    <location>
        <begin position="1081"/>
        <end position="1090"/>
    </location>
</feature>
<keyword evidence="2 4" id="KW-0863">Zinc-finger</keyword>
<dbReference type="EMBL" id="SPLM01000114">
    <property type="protein sequence ID" value="TMW57771.1"/>
    <property type="molecule type" value="Genomic_DNA"/>
</dbReference>
<organism evidence="8 9">
    <name type="scientific">Pythium oligandrum</name>
    <name type="common">Mycoparasitic fungus</name>
    <dbReference type="NCBI Taxonomy" id="41045"/>
    <lineage>
        <taxon>Eukaryota</taxon>
        <taxon>Sar</taxon>
        <taxon>Stramenopiles</taxon>
        <taxon>Oomycota</taxon>
        <taxon>Peronosporomycetes</taxon>
        <taxon>Pythiales</taxon>
        <taxon>Pythiaceae</taxon>
        <taxon>Pythium</taxon>
    </lineage>
</organism>
<feature type="region of interest" description="Disordered" evidence="5">
    <location>
        <begin position="114"/>
        <end position="148"/>
    </location>
</feature>
<gene>
    <name evidence="8" type="ORF">Poli38472_014374</name>
</gene>
<name>A0A8K1C6Z9_PYTOL</name>
<dbReference type="CDD" id="cd15492">
    <property type="entry name" value="PHD_BRPF_JADE_like"/>
    <property type="match status" value="1"/>
</dbReference>
<dbReference type="GO" id="GO:0008270">
    <property type="term" value="F:zinc ion binding"/>
    <property type="evidence" value="ECO:0007669"/>
    <property type="project" value="UniProtKB-KW"/>
</dbReference>
<dbReference type="PROSITE" id="PS50016">
    <property type="entry name" value="ZF_PHD_2"/>
    <property type="match status" value="1"/>
</dbReference>
<dbReference type="InterPro" id="IPR013083">
    <property type="entry name" value="Znf_RING/FYVE/PHD"/>
</dbReference>
<dbReference type="SUPFAM" id="SSF57903">
    <property type="entry name" value="FYVE/PHD zinc finger"/>
    <property type="match status" value="1"/>
</dbReference>
<feature type="region of interest" description="Disordered" evidence="5">
    <location>
        <begin position="1053"/>
        <end position="1098"/>
    </location>
</feature>
<feature type="compositionally biased region" description="Basic and acidic residues" evidence="5">
    <location>
        <begin position="643"/>
        <end position="652"/>
    </location>
</feature>
<dbReference type="PANTHER" id="PTHR13793:SF107">
    <property type="entry name" value="BROMODOMAIN-CONTAINING PROTEIN HOMOLOG"/>
    <property type="match status" value="1"/>
</dbReference>
<feature type="region of interest" description="Disordered" evidence="5">
    <location>
        <begin position="969"/>
        <end position="990"/>
    </location>
</feature>
<dbReference type="SMART" id="SM00249">
    <property type="entry name" value="PHD"/>
    <property type="match status" value="3"/>
</dbReference>
<feature type="compositionally biased region" description="Basic and acidic residues" evidence="5">
    <location>
        <begin position="1278"/>
        <end position="1291"/>
    </location>
</feature>
<dbReference type="PROSITE" id="PS51805">
    <property type="entry name" value="EPHD"/>
    <property type="match status" value="2"/>
</dbReference>
<evidence type="ECO:0000313" key="9">
    <source>
        <dbReference type="Proteomes" id="UP000794436"/>
    </source>
</evidence>
<evidence type="ECO:0000256" key="2">
    <source>
        <dbReference type="ARBA" id="ARBA00022771"/>
    </source>
</evidence>